<dbReference type="InterPro" id="IPR005302">
    <property type="entry name" value="MoCF_Sase_C"/>
</dbReference>
<sequence length="288" mass="31286">MLAAPVRVTSLTAYPVKSLAGVSLAEAAVEERGLRGDRRWAVVDPHGTKVTAREERALLGLRAEPLEHGAVRLVSPGGDALEVAPPRDAAPVAVRFSGQETARPAGDEADHWLTERLGRPLRLVWQDDGTHRPIRPEMGGVEGDRNSLSDAAPLHVTSEASLRRLNDWVAETALERGEQPRVPLGHDRFRPNVVVGGREPFAEDSWTEVRIGDVPFRATMVCDRCVMTTIDRATGESAQEPIRTLARHRKWAGATWFGVRLTPVLPLAPGATIRVGDDVVAHAAPDHS</sequence>
<protein>
    <recommendedName>
        <fullName evidence="1">MOSC domain-containing protein</fullName>
    </recommendedName>
</protein>
<dbReference type="EMBL" id="VFPM01000002">
    <property type="protein sequence ID" value="TQM62551.1"/>
    <property type="molecule type" value="Genomic_DNA"/>
</dbReference>
<dbReference type="GO" id="GO:0003824">
    <property type="term" value="F:catalytic activity"/>
    <property type="evidence" value="ECO:0007669"/>
    <property type="project" value="InterPro"/>
</dbReference>
<name>A0A543HVZ9_9MICO</name>
<dbReference type="GO" id="GO:0030170">
    <property type="term" value="F:pyridoxal phosphate binding"/>
    <property type="evidence" value="ECO:0007669"/>
    <property type="project" value="InterPro"/>
</dbReference>
<dbReference type="Pfam" id="PF03473">
    <property type="entry name" value="MOSC"/>
    <property type="match status" value="1"/>
</dbReference>
<organism evidence="2 3">
    <name type="scientific">Humibacillus xanthopallidus</name>
    <dbReference type="NCBI Taxonomy" id="412689"/>
    <lineage>
        <taxon>Bacteria</taxon>
        <taxon>Bacillati</taxon>
        <taxon>Actinomycetota</taxon>
        <taxon>Actinomycetes</taxon>
        <taxon>Micrococcales</taxon>
        <taxon>Intrasporangiaceae</taxon>
        <taxon>Humibacillus</taxon>
    </lineage>
</organism>
<dbReference type="PROSITE" id="PS51340">
    <property type="entry name" value="MOSC"/>
    <property type="match status" value="1"/>
</dbReference>
<reference evidence="2 3" key="1">
    <citation type="submission" date="2019-06" db="EMBL/GenBank/DDBJ databases">
        <title>Genome sequencing of plant associated microbes to promote plant fitness in Sorghum bicolor and Oryza sativa.</title>
        <authorList>
            <person name="Coleman-Derr D."/>
        </authorList>
    </citation>
    <scope>NUCLEOTIDE SEQUENCE [LARGE SCALE GENOMIC DNA]</scope>
    <source>
        <strain evidence="2 3">KV-663</strain>
    </source>
</reference>
<proteinExistence type="predicted"/>
<dbReference type="Proteomes" id="UP000316747">
    <property type="component" value="Unassembled WGS sequence"/>
</dbReference>
<dbReference type="SUPFAM" id="SSF50800">
    <property type="entry name" value="PK beta-barrel domain-like"/>
    <property type="match status" value="1"/>
</dbReference>
<evidence type="ECO:0000313" key="2">
    <source>
        <dbReference type="EMBL" id="TQM62551.1"/>
    </source>
</evidence>
<keyword evidence="3" id="KW-1185">Reference proteome</keyword>
<comment type="caution">
    <text evidence="2">The sequence shown here is derived from an EMBL/GenBank/DDBJ whole genome shotgun (WGS) entry which is preliminary data.</text>
</comment>
<dbReference type="InterPro" id="IPR011037">
    <property type="entry name" value="Pyrv_Knase-like_insert_dom_sf"/>
</dbReference>
<evidence type="ECO:0000313" key="3">
    <source>
        <dbReference type="Proteomes" id="UP000316747"/>
    </source>
</evidence>
<dbReference type="PANTHER" id="PTHR14237">
    <property type="entry name" value="MOLYBDOPTERIN COFACTOR SULFURASE MOSC"/>
    <property type="match status" value="1"/>
</dbReference>
<dbReference type="Pfam" id="PF03476">
    <property type="entry name" value="MOSC_N"/>
    <property type="match status" value="1"/>
</dbReference>
<dbReference type="PANTHER" id="PTHR14237:SF19">
    <property type="entry name" value="MITOCHONDRIAL AMIDOXIME REDUCING COMPONENT 1"/>
    <property type="match status" value="1"/>
</dbReference>
<accession>A0A543HVZ9</accession>
<gene>
    <name evidence="2" type="ORF">FBY41_2587</name>
</gene>
<evidence type="ECO:0000259" key="1">
    <source>
        <dbReference type="PROSITE" id="PS51340"/>
    </source>
</evidence>
<dbReference type="RefSeq" id="WP_260439807.1">
    <property type="nucleotide sequence ID" value="NZ_VFPM01000002.1"/>
</dbReference>
<dbReference type="GO" id="GO:0030151">
    <property type="term" value="F:molybdenum ion binding"/>
    <property type="evidence" value="ECO:0007669"/>
    <property type="project" value="InterPro"/>
</dbReference>
<dbReference type="InterPro" id="IPR005303">
    <property type="entry name" value="MOCOS_middle"/>
</dbReference>
<feature type="domain" description="MOSC" evidence="1">
    <location>
        <begin position="121"/>
        <end position="282"/>
    </location>
</feature>
<dbReference type="SUPFAM" id="SSF141673">
    <property type="entry name" value="MOSC N-terminal domain-like"/>
    <property type="match status" value="1"/>
</dbReference>
<dbReference type="AlphaFoldDB" id="A0A543HVZ9"/>